<reference evidence="2" key="1">
    <citation type="journal article" date="2019" name="Sci. Rep.">
        <title>Draft genome of Tanacetum cinerariifolium, the natural source of mosquito coil.</title>
        <authorList>
            <person name="Yamashiro T."/>
            <person name="Shiraishi A."/>
            <person name="Satake H."/>
            <person name="Nakayama K."/>
        </authorList>
    </citation>
    <scope>NUCLEOTIDE SEQUENCE</scope>
</reference>
<gene>
    <name evidence="2" type="ORF">Tci_465195</name>
</gene>
<dbReference type="AlphaFoldDB" id="A0A699HWS5"/>
<organism evidence="2">
    <name type="scientific">Tanacetum cinerariifolium</name>
    <name type="common">Dalmatian daisy</name>
    <name type="synonym">Chrysanthemum cinerariifolium</name>
    <dbReference type="NCBI Taxonomy" id="118510"/>
    <lineage>
        <taxon>Eukaryota</taxon>
        <taxon>Viridiplantae</taxon>
        <taxon>Streptophyta</taxon>
        <taxon>Embryophyta</taxon>
        <taxon>Tracheophyta</taxon>
        <taxon>Spermatophyta</taxon>
        <taxon>Magnoliopsida</taxon>
        <taxon>eudicotyledons</taxon>
        <taxon>Gunneridae</taxon>
        <taxon>Pentapetalae</taxon>
        <taxon>asterids</taxon>
        <taxon>campanulids</taxon>
        <taxon>Asterales</taxon>
        <taxon>Asteraceae</taxon>
        <taxon>Asteroideae</taxon>
        <taxon>Anthemideae</taxon>
        <taxon>Anthemidinae</taxon>
        <taxon>Tanacetum</taxon>
    </lineage>
</organism>
<dbReference type="EMBL" id="BKCJ010223732">
    <property type="protein sequence ID" value="GEY93221.1"/>
    <property type="molecule type" value="Genomic_DNA"/>
</dbReference>
<feature type="region of interest" description="Disordered" evidence="1">
    <location>
        <begin position="1"/>
        <end position="127"/>
    </location>
</feature>
<evidence type="ECO:0000256" key="1">
    <source>
        <dbReference type="SAM" id="MobiDB-lite"/>
    </source>
</evidence>
<proteinExistence type="predicted"/>
<feature type="compositionally biased region" description="Low complexity" evidence="1">
    <location>
        <begin position="15"/>
        <end position="33"/>
    </location>
</feature>
<sequence>MFEDKDYEPPPLLPPAGASGTPGTSRALRSSQFPLPPPPLSTSTSRSAQQQGGRALSSSKTTASTPQSMALTTSDTRYESTGVSVAQESSPTYFVLNDDSILDEQVHLSDNEDTQNDQLPKADTRKD</sequence>
<protein>
    <submittedName>
        <fullName evidence="2">Uncharacterized protein</fullName>
    </submittedName>
</protein>
<feature type="compositionally biased region" description="Polar residues" evidence="1">
    <location>
        <begin position="48"/>
        <end position="92"/>
    </location>
</feature>
<comment type="caution">
    <text evidence="2">The sequence shown here is derived from an EMBL/GenBank/DDBJ whole genome shotgun (WGS) entry which is preliminary data.</text>
</comment>
<accession>A0A699HWS5</accession>
<evidence type="ECO:0000313" key="2">
    <source>
        <dbReference type="EMBL" id="GEY93221.1"/>
    </source>
</evidence>
<name>A0A699HWS5_TANCI</name>